<keyword evidence="10" id="KW-0862">Zinc</keyword>
<evidence type="ECO:0000256" key="10">
    <source>
        <dbReference type="ARBA" id="ARBA00022833"/>
    </source>
</evidence>
<name>A0ABM0GU53_SACKO</name>
<comment type="similarity">
    <text evidence="3">Belongs to the ZIP transporter (TC 2.A.5) family.</text>
</comment>
<evidence type="ECO:0000256" key="11">
    <source>
        <dbReference type="ARBA" id="ARBA00022843"/>
    </source>
</evidence>
<evidence type="ECO:0000256" key="17">
    <source>
        <dbReference type="ARBA" id="ARBA00039394"/>
    </source>
</evidence>
<evidence type="ECO:0000256" key="6">
    <source>
        <dbReference type="ARBA" id="ARBA00022692"/>
    </source>
</evidence>
<evidence type="ECO:0000256" key="16">
    <source>
        <dbReference type="ARBA" id="ARBA00034634"/>
    </source>
</evidence>
<accession>A0ABM0GU53</accession>
<comment type="subcellular location">
    <subcellularLocation>
        <location evidence="2">Apical cell membrane</location>
        <topology evidence="2">Multi-pass membrane protein</topology>
    </subcellularLocation>
    <subcellularLocation>
        <location evidence="1">Recycling endosome membrane</location>
        <topology evidence="1">Multi-pass membrane protein</topology>
    </subcellularLocation>
</comment>
<protein>
    <recommendedName>
        <fullName evidence="17">Zinc transporter ZIP4</fullName>
    </recommendedName>
    <alternativeName>
        <fullName evidence="19">Solute carrier family 39 member 4</fullName>
    </alternativeName>
    <alternativeName>
        <fullName evidence="18">Zrt- and Irt-like protein 4</fullName>
    </alternativeName>
</protein>
<dbReference type="PANTHER" id="PTHR12191:SF21">
    <property type="entry name" value="ZINC TRANSPORTER ZIP4"/>
    <property type="match status" value="1"/>
</dbReference>
<feature type="signal peptide" evidence="22">
    <location>
        <begin position="1"/>
        <end position="23"/>
    </location>
</feature>
<keyword evidence="11" id="KW-0832">Ubl conjugation</keyword>
<feature type="transmembrane region" description="Helical" evidence="21">
    <location>
        <begin position="591"/>
        <end position="614"/>
    </location>
</feature>
<evidence type="ECO:0000259" key="24">
    <source>
        <dbReference type="Pfam" id="PF21116"/>
    </source>
</evidence>
<evidence type="ECO:0000256" key="5">
    <source>
        <dbReference type="ARBA" id="ARBA00022475"/>
    </source>
</evidence>
<dbReference type="GeneID" id="100367733"/>
<evidence type="ECO:0000313" key="25">
    <source>
        <dbReference type="Proteomes" id="UP000694865"/>
    </source>
</evidence>
<feature type="domain" description="Zinc transporter ZIP4 N-terminal" evidence="23">
    <location>
        <begin position="55"/>
        <end position="216"/>
    </location>
</feature>
<feature type="transmembrane region" description="Helical" evidence="21">
    <location>
        <begin position="620"/>
        <end position="641"/>
    </location>
</feature>
<dbReference type="Pfam" id="PF18292">
    <property type="entry name" value="ZIP4_domain"/>
    <property type="match status" value="1"/>
</dbReference>
<evidence type="ECO:0000256" key="13">
    <source>
        <dbReference type="ARBA" id="ARBA00022989"/>
    </source>
</evidence>
<evidence type="ECO:0000256" key="12">
    <source>
        <dbReference type="ARBA" id="ARBA00022906"/>
    </source>
</evidence>
<organism evidence="25 26">
    <name type="scientific">Saccoglossus kowalevskii</name>
    <name type="common">Acorn worm</name>
    <dbReference type="NCBI Taxonomy" id="10224"/>
    <lineage>
        <taxon>Eukaryota</taxon>
        <taxon>Metazoa</taxon>
        <taxon>Hemichordata</taxon>
        <taxon>Enteropneusta</taxon>
        <taxon>Harrimaniidae</taxon>
        <taxon>Saccoglossus</taxon>
    </lineage>
</organism>
<reference evidence="26" key="1">
    <citation type="submission" date="2025-08" db="UniProtKB">
        <authorList>
            <consortium name="RefSeq"/>
        </authorList>
    </citation>
    <scope>IDENTIFICATION</scope>
    <source>
        <tissue evidence="26">Testes</tissue>
    </source>
</reference>
<sequence length="679" mass="75289">MFASSHLVAFVSCYLVFMYGTHGHDEDPFHDVDEYLESVKPEGKANITATETEHIIRILWNRMQCDTIDFTNTNTSCQECLPVEGLFTIVNADMKYGLNVPQFHQASVVLLYYVTDLGTVCKTILDPSAKDYDYFSQSLLRYDSDSDPNRHTYNEFQHVIEDINATYVATNYAKCFTAKSAYSESTMANHSIGADAYELAELSTITVSYLVFGYCIGEPSKIDTDSFLWEIFKFYGEDGYISLHSLEHMMVDLGIGEEEELHSHSVSIYRQRRDLKLQDSYNTMEEEGGVAYKTSHGCYSASELFGMFSVNHTIGANEDEFFEMSPSLLQQILSGVCHPESEPIDSASAEMFLYGTIAVLVICLCSLLGILTIPVVGKTFYNKLMQTLIALSVSTMTADALLHLIPHATGMGHGDDGHSHDLDYLWKMTVVWGSIYCFFLLERFMGLIAIHIGASGDGHGHSHQHVPSLEQGNKEDTSIQVKNLVTKSESNAELVSGLSDEKTLEIIEEHCEDSKQRKNGGSVNLNSLAVMVIIGDGLHNFADGLAIGAAFCIDVSTGVSTSIAVLCHELPHEFGDYAILVSTGMGYKRALFWNAISASFAFLGLYLGLGIGSIDGVSEWILAITAGMFLYISLADMTPQLTQCRSSTRRDNWLVFLWQNIGILTGFTIIFLLAYFEHA</sequence>
<feature type="domain" description="Zinc transporter ZIP4/12 EF-hand" evidence="24">
    <location>
        <begin position="232"/>
        <end position="335"/>
    </location>
</feature>
<keyword evidence="14" id="KW-0406">Ion transport</keyword>
<feature type="transmembrane region" description="Helical" evidence="21">
    <location>
        <begin position="425"/>
        <end position="441"/>
    </location>
</feature>
<comment type="function">
    <text evidence="20">Selective transporter that mediates the uptake of Zn(2+). Plays an essential role for dietary zinc uptake from small intestine. The Zn(2+) uniporter activity is regulated by zinc availability. Also exhibits polyspecific binding and transport of Cu(2+), Cd(2+) and possibly Ni(2+) but at higher concentrations.</text>
</comment>
<keyword evidence="4" id="KW-0813">Transport</keyword>
<feature type="transmembrane region" description="Helical" evidence="21">
    <location>
        <begin position="653"/>
        <end position="676"/>
    </location>
</feature>
<evidence type="ECO:0000256" key="19">
    <source>
        <dbReference type="ARBA" id="ARBA00042777"/>
    </source>
</evidence>
<evidence type="ECO:0000256" key="15">
    <source>
        <dbReference type="ARBA" id="ARBA00023136"/>
    </source>
</evidence>
<dbReference type="PANTHER" id="PTHR12191">
    <property type="entry name" value="SOLUTE CARRIER FAMILY 39"/>
    <property type="match status" value="1"/>
</dbReference>
<keyword evidence="15 21" id="KW-0472">Membrane</keyword>
<gene>
    <name evidence="26" type="primary">LOC100367733</name>
</gene>
<evidence type="ECO:0000256" key="22">
    <source>
        <dbReference type="SAM" id="SignalP"/>
    </source>
</evidence>
<evidence type="ECO:0000256" key="14">
    <source>
        <dbReference type="ARBA" id="ARBA00023065"/>
    </source>
</evidence>
<feature type="chain" id="PRO_5045627075" description="Zinc transporter ZIP4" evidence="22">
    <location>
        <begin position="24"/>
        <end position="679"/>
    </location>
</feature>
<evidence type="ECO:0000256" key="2">
    <source>
        <dbReference type="ARBA" id="ARBA00004424"/>
    </source>
</evidence>
<keyword evidence="7" id="KW-0479">Metal-binding</keyword>
<dbReference type="InterPro" id="IPR050799">
    <property type="entry name" value="ZIP_Transporter"/>
</dbReference>
<evidence type="ECO:0000259" key="23">
    <source>
        <dbReference type="Pfam" id="PF18292"/>
    </source>
</evidence>
<dbReference type="RefSeq" id="XP_002737417.1">
    <property type="nucleotide sequence ID" value="XM_002737371.2"/>
</dbReference>
<evidence type="ECO:0000256" key="3">
    <source>
        <dbReference type="ARBA" id="ARBA00006939"/>
    </source>
</evidence>
<feature type="transmembrane region" description="Helical" evidence="21">
    <location>
        <begin position="388"/>
        <end position="405"/>
    </location>
</feature>
<proteinExistence type="inferred from homology"/>
<keyword evidence="8 22" id="KW-0732">Signal</keyword>
<dbReference type="InterPro" id="IPR003689">
    <property type="entry name" value="ZIP"/>
</dbReference>
<evidence type="ECO:0000256" key="7">
    <source>
        <dbReference type="ARBA" id="ARBA00022723"/>
    </source>
</evidence>
<keyword evidence="25" id="KW-1185">Reference proteome</keyword>
<keyword evidence="12" id="KW-0864">Zinc transport</keyword>
<dbReference type="InterPro" id="IPR041137">
    <property type="entry name" value="ZIP4_N"/>
</dbReference>
<evidence type="ECO:0000256" key="21">
    <source>
        <dbReference type="SAM" id="Phobius"/>
    </source>
</evidence>
<dbReference type="Pfam" id="PF02535">
    <property type="entry name" value="Zip"/>
    <property type="match status" value="1"/>
</dbReference>
<evidence type="ECO:0000256" key="4">
    <source>
        <dbReference type="ARBA" id="ARBA00022448"/>
    </source>
</evidence>
<feature type="transmembrane region" description="Helical" evidence="21">
    <location>
        <begin position="351"/>
        <end position="376"/>
    </location>
</feature>
<keyword evidence="13 21" id="KW-1133">Transmembrane helix</keyword>
<evidence type="ECO:0000256" key="9">
    <source>
        <dbReference type="ARBA" id="ARBA00022753"/>
    </source>
</evidence>
<evidence type="ECO:0000256" key="20">
    <source>
        <dbReference type="ARBA" id="ARBA00055808"/>
    </source>
</evidence>
<keyword evidence="9" id="KW-0967">Endosome</keyword>
<evidence type="ECO:0000256" key="1">
    <source>
        <dbReference type="ARBA" id="ARBA00004195"/>
    </source>
</evidence>
<dbReference type="Proteomes" id="UP000694865">
    <property type="component" value="Unplaced"/>
</dbReference>
<keyword evidence="6 21" id="KW-0812">Transmembrane</keyword>
<evidence type="ECO:0000256" key="8">
    <source>
        <dbReference type="ARBA" id="ARBA00022729"/>
    </source>
</evidence>
<evidence type="ECO:0000256" key="18">
    <source>
        <dbReference type="ARBA" id="ARBA00041703"/>
    </source>
</evidence>
<evidence type="ECO:0000313" key="26">
    <source>
        <dbReference type="RefSeq" id="XP_002737417.1"/>
    </source>
</evidence>
<keyword evidence="5" id="KW-1003">Cell membrane</keyword>
<comment type="catalytic activity">
    <reaction evidence="16">
        <text>Zn(2+)(in) = Zn(2+)(out)</text>
        <dbReference type="Rhea" id="RHEA:29351"/>
        <dbReference type="ChEBI" id="CHEBI:29105"/>
    </reaction>
</comment>
<dbReference type="InterPro" id="IPR049406">
    <property type="entry name" value="ZIP4_12_EF-hand"/>
</dbReference>
<dbReference type="Pfam" id="PF21116">
    <property type="entry name" value="EF-hand_Zip"/>
    <property type="match status" value="1"/>
</dbReference>